<keyword evidence="4" id="KW-0732">Signal</keyword>
<dbReference type="PROSITE" id="PS50005">
    <property type="entry name" value="TPR"/>
    <property type="match status" value="1"/>
</dbReference>
<dbReference type="InterPro" id="IPR019734">
    <property type="entry name" value="TPR_rpt"/>
</dbReference>
<dbReference type="InterPro" id="IPR013105">
    <property type="entry name" value="TPR_2"/>
</dbReference>
<feature type="signal peptide" evidence="4">
    <location>
        <begin position="1"/>
        <end position="17"/>
    </location>
</feature>
<keyword evidence="1" id="KW-0677">Repeat</keyword>
<dbReference type="PANTHER" id="PTHR15544:SF0">
    <property type="entry name" value="TETRATRICOPEPTIDE REPEAT PROTEIN 33"/>
    <property type="match status" value="1"/>
</dbReference>
<evidence type="ECO:0000313" key="5">
    <source>
        <dbReference type="EMBL" id="MBR0657365.1"/>
    </source>
</evidence>
<organism evidence="5 6">
    <name type="scientific">Plastoroseomonas arctica</name>
    <dbReference type="NCBI Taxonomy" id="1509237"/>
    <lineage>
        <taxon>Bacteria</taxon>
        <taxon>Pseudomonadati</taxon>
        <taxon>Pseudomonadota</taxon>
        <taxon>Alphaproteobacteria</taxon>
        <taxon>Acetobacterales</taxon>
        <taxon>Acetobacteraceae</taxon>
        <taxon>Plastoroseomonas</taxon>
    </lineage>
</organism>
<dbReference type="PANTHER" id="PTHR15544">
    <property type="entry name" value="OSMOSIS RESPONSIVE FACTOR"/>
    <property type="match status" value="1"/>
</dbReference>
<evidence type="ECO:0000256" key="4">
    <source>
        <dbReference type="SAM" id="SignalP"/>
    </source>
</evidence>
<accession>A0AAF1K727</accession>
<dbReference type="Proteomes" id="UP001196068">
    <property type="component" value="Unassembled WGS sequence"/>
</dbReference>
<reference evidence="5" key="2">
    <citation type="journal article" date="2021" name="Syst. Appl. Microbiol.">
        <title>Roseomonas hellenica sp. nov., isolated from roots of wild-growing Alkanna tinctoria.</title>
        <authorList>
            <person name="Rat A."/>
            <person name="Naranjo H.D."/>
            <person name="Lebbe L."/>
            <person name="Cnockaert M."/>
            <person name="Krigas N."/>
            <person name="Grigoriadou K."/>
            <person name="Maloupa E."/>
            <person name="Willems A."/>
        </authorList>
    </citation>
    <scope>NUCLEOTIDE SEQUENCE</scope>
    <source>
        <strain evidence="5">LMG 28251</strain>
    </source>
</reference>
<feature type="chain" id="PRO_5042295936" description="Tetratricopeptide repeat protein" evidence="4">
    <location>
        <begin position="18"/>
        <end position="188"/>
    </location>
</feature>
<proteinExistence type="predicted"/>
<dbReference type="InterPro" id="IPR052658">
    <property type="entry name" value="TPR-containing"/>
</dbReference>
<feature type="repeat" description="TPR" evidence="3">
    <location>
        <begin position="102"/>
        <end position="135"/>
    </location>
</feature>
<evidence type="ECO:0000256" key="3">
    <source>
        <dbReference type="PROSITE-ProRule" id="PRU00339"/>
    </source>
</evidence>
<evidence type="ECO:0000313" key="6">
    <source>
        <dbReference type="Proteomes" id="UP001196068"/>
    </source>
</evidence>
<evidence type="ECO:0000256" key="1">
    <source>
        <dbReference type="ARBA" id="ARBA00022737"/>
    </source>
</evidence>
<dbReference type="SUPFAM" id="SSF48452">
    <property type="entry name" value="TPR-like"/>
    <property type="match status" value="1"/>
</dbReference>
<dbReference type="InterPro" id="IPR011990">
    <property type="entry name" value="TPR-like_helical_dom_sf"/>
</dbReference>
<dbReference type="Pfam" id="PF07719">
    <property type="entry name" value="TPR_2"/>
    <property type="match status" value="1"/>
</dbReference>
<gene>
    <name evidence="5" type="ORF">GXW79_19980</name>
</gene>
<evidence type="ECO:0000256" key="2">
    <source>
        <dbReference type="ARBA" id="ARBA00022803"/>
    </source>
</evidence>
<sequence>MRRALLMLLLTAPAALAQAPSRQATAEARRAELERLFAALADAPDEAGGALVEARIRALWQESVTPAVGLLVRRGLRNLQGRAAEEALEDFDAAITLEPGAAELWHLRAQAYALGGDLVAAAQDLREALRLEPRHFPALITLAGIQDQRGDAAGALRSFAAALAIHPKLRGGVTRLRELRRKAEGDDT</sequence>
<reference evidence="5" key="1">
    <citation type="submission" date="2020-01" db="EMBL/GenBank/DDBJ databases">
        <authorList>
            <person name="Rat A."/>
        </authorList>
    </citation>
    <scope>NUCLEOTIDE SEQUENCE</scope>
    <source>
        <strain evidence="5">LMG 28251</strain>
    </source>
</reference>
<dbReference type="AlphaFoldDB" id="A0AAF1K727"/>
<comment type="caution">
    <text evidence="5">The sequence shown here is derived from an EMBL/GenBank/DDBJ whole genome shotgun (WGS) entry which is preliminary data.</text>
</comment>
<name>A0AAF1K727_9PROT</name>
<dbReference type="RefSeq" id="WP_211876227.1">
    <property type="nucleotide sequence ID" value="NZ_JAAEDH010000032.1"/>
</dbReference>
<keyword evidence="2 3" id="KW-0802">TPR repeat</keyword>
<protein>
    <recommendedName>
        <fullName evidence="7">Tetratricopeptide repeat protein</fullName>
    </recommendedName>
</protein>
<evidence type="ECO:0008006" key="7">
    <source>
        <dbReference type="Google" id="ProtNLM"/>
    </source>
</evidence>
<dbReference type="SMART" id="SM00028">
    <property type="entry name" value="TPR"/>
    <property type="match status" value="3"/>
</dbReference>
<dbReference type="Gene3D" id="1.25.40.10">
    <property type="entry name" value="Tetratricopeptide repeat domain"/>
    <property type="match status" value="1"/>
</dbReference>
<dbReference type="EMBL" id="JAAEDH010000032">
    <property type="protein sequence ID" value="MBR0657365.1"/>
    <property type="molecule type" value="Genomic_DNA"/>
</dbReference>
<keyword evidence="6" id="KW-1185">Reference proteome</keyword>